<keyword evidence="8" id="KW-1185">Reference proteome</keyword>
<feature type="coiled-coil region" evidence="5">
    <location>
        <begin position="126"/>
        <end position="178"/>
    </location>
</feature>
<dbReference type="EC" id="3.1.1.29" evidence="1"/>
<dbReference type="OrthoDB" id="270639at2759"/>
<evidence type="ECO:0000256" key="1">
    <source>
        <dbReference type="ARBA" id="ARBA00013260"/>
    </source>
</evidence>
<dbReference type="Pfam" id="PF00472">
    <property type="entry name" value="RF-1"/>
    <property type="match status" value="1"/>
</dbReference>
<dbReference type="PANTHER" id="PTHR11075:SF54">
    <property type="entry name" value="LARGE RIBOSOMAL SUBUNIT PROTEIN ML62"/>
    <property type="match status" value="1"/>
</dbReference>
<evidence type="ECO:0000259" key="6">
    <source>
        <dbReference type="PROSITE" id="PS00745"/>
    </source>
</evidence>
<dbReference type="PANTHER" id="PTHR11075">
    <property type="entry name" value="PEPTIDE CHAIN RELEASE FACTOR"/>
    <property type="match status" value="1"/>
</dbReference>
<dbReference type="InterPro" id="IPR052104">
    <property type="entry name" value="Mito_Release_Factor_mL62"/>
</dbReference>
<evidence type="ECO:0000256" key="3">
    <source>
        <dbReference type="ARBA" id="ARBA00039441"/>
    </source>
</evidence>
<evidence type="ECO:0000256" key="4">
    <source>
        <dbReference type="ARBA" id="ARBA00041531"/>
    </source>
</evidence>
<accession>A0A7I8WKF4</accession>
<feature type="domain" description="Prokaryotic-type class I peptide chain release factors" evidence="6">
    <location>
        <begin position="58"/>
        <end position="74"/>
    </location>
</feature>
<sequence>MVFRDPLHGRMCMVSRIFGVFQTARILAHTPRLANQRSLGDWRNGVFPKDRFQKKLMRSSGPGGQNVNKVNTKVEIRFDLRGCDFLPSSICERMKEKFPSRYTKNGEFVITSDEMRTAEKNEEICYTKLQKMLLLVEEELERENREPTDEDNKILQLRKEKAAEVRKLAKETQKMKRRWRSEQFFD</sequence>
<dbReference type="SUPFAM" id="SSF110916">
    <property type="entry name" value="Peptidyl-tRNA hydrolase domain-like"/>
    <property type="match status" value="1"/>
</dbReference>
<dbReference type="Proteomes" id="UP000659654">
    <property type="component" value="Unassembled WGS sequence"/>
</dbReference>
<evidence type="ECO:0000313" key="7">
    <source>
        <dbReference type="EMBL" id="CAD5220679.1"/>
    </source>
</evidence>
<reference evidence="7" key="1">
    <citation type="submission" date="2020-09" db="EMBL/GenBank/DDBJ databases">
        <authorList>
            <person name="Kikuchi T."/>
        </authorList>
    </citation>
    <scope>NUCLEOTIDE SEQUENCE</scope>
    <source>
        <strain evidence="7">Ka4C1</strain>
    </source>
</reference>
<dbReference type="InterPro" id="IPR000352">
    <property type="entry name" value="Pep_chain_release_fac_I"/>
</dbReference>
<dbReference type="GO" id="GO:0016150">
    <property type="term" value="F:translation release factor activity, codon nonspecific"/>
    <property type="evidence" value="ECO:0007669"/>
    <property type="project" value="TreeGrafter"/>
</dbReference>
<comment type="similarity">
    <text evidence="2">Belongs to the prokaryotic/mitochondrial release factor family. Mitochondrion-specific ribosomal protein mL62 subfamily.</text>
</comment>
<dbReference type="PROSITE" id="PS00745">
    <property type="entry name" value="RF_PROK_I"/>
    <property type="match status" value="1"/>
</dbReference>
<dbReference type="Proteomes" id="UP000582659">
    <property type="component" value="Unassembled WGS sequence"/>
</dbReference>
<comment type="caution">
    <text evidence="7">The sequence shown here is derived from an EMBL/GenBank/DDBJ whole genome shotgun (WGS) entry which is preliminary data.</text>
</comment>
<dbReference type="AlphaFoldDB" id="A0A7I8WKF4"/>
<protein>
    <recommendedName>
        <fullName evidence="3">Large ribosomal subunit protein mL62</fullName>
        <ecNumber evidence="1">3.1.1.29</ecNumber>
    </recommendedName>
    <alternativeName>
        <fullName evidence="4">Peptidyl-tRNA hydrolase ICT1, mitochondrial</fullName>
    </alternativeName>
</protein>
<name>A0A7I8WKF4_BURXY</name>
<dbReference type="EMBL" id="CAJFCV020000003">
    <property type="protein sequence ID" value="CAG9106971.1"/>
    <property type="molecule type" value="Genomic_DNA"/>
</dbReference>
<evidence type="ECO:0000256" key="5">
    <source>
        <dbReference type="SAM" id="Coils"/>
    </source>
</evidence>
<dbReference type="GO" id="GO:0070126">
    <property type="term" value="P:mitochondrial translational termination"/>
    <property type="evidence" value="ECO:0007669"/>
    <property type="project" value="TreeGrafter"/>
</dbReference>
<dbReference type="SMR" id="A0A7I8WKF4"/>
<dbReference type="GO" id="GO:0004045">
    <property type="term" value="F:peptidyl-tRNA hydrolase activity"/>
    <property type="evidence" value="ECO:0007669"/>
    <property type="project" value="UniProtKB-EC"/>
</dbReference>
<proteinExistence type="inferred from homology"/>
<gene>
    <name evidence="7" type="ORF">BXYJ_LOCUS6299</name>
</gene>
<evidence type="ECO:0000313" key="8">
    <source>
        <dbReference type="Proteomes" id="UP000659654"/>
    </source>
</evidence>
<organism evidence="7 8">
    <name type="scientific">Bursaphelenchus xylophilus</name>
    <name type="common">Pinewood nematode worm</name>
    <name type="synonym">Aphelenchoides xylophilus</name>
    <dbReference type="NCBI Taxonomy" id="6326"/>
    <lineage>
        <taxon>Eukaryota</taxon>
        <taxon>Metazoa</taxon>
        <taxon>Ecdysozoa</taxon>
        <taxon>Nematoda</taxon>
        <taxon>Chromadorea</taxon>
        <taxon>Rhabditida</taxon>
        <taxon>Tylenchina</taxon>
        <taxon>Tylenchomorpha</taxon>
        <taxon>Aphelenchoidea</taxon>
        <taxon>Aphelenchoididae</taxon>
        <taxon>Bursaphelenchus</taxon>
    </lineage>
</organism>
<dbReference type="GO" id="GO:0005762">
    <property type="term" value="C:mitochondrial large ribosomal subunit"/>
    <property type="evidence" value="ECO:0007669"/>
    <property type="project" value="TreeGrafter"/>
</dbReference>
<keyword evidence="5" id="KW-0175">Coiled coil</keyword>
<dbReference type="Gene3D" id="3.30.160.20">
    <property type="match status" value="1"/>
</dbReference>
<evidence type="ECO:0000256" key="2">
    <source>
        <dbReference type="ARBA" id="ARBA00038225"/>
    </source>
</evidence>
<dbReference type="EMBL" id="CAJFDI010000003">
    <property type="protein sequence ID" value="CAD5220679.1"/>
    <property type="molecule type" value="Genomic_DNA"/>
</dbReference>